<gene>
    <name evidence="1" type="ORF">PLEPLA_LOCUS32995</name>
</gene>
<dbReference type="AlphaFoldDB" id="A0A9N7V471"/>
<protein>
    <submittedName>
        <fullName evidence="1">Uncharacterized protein</fullName>
    </submittedName>
</protein>
<proteinExistence type="predicted"/>
<name>A0A9N7V471_PLEPL</name>
<keyword evidence="2" id="KW-1185">Reference proteome</keyword>
<reference evidence="1" key="1">
    <citation type="submission" date="2020-03" db="EMBL/GenBank/DDBJ databases">
        <authorList>
            <person name="Weist P."/>
        </authorList>
    </citation>
    <scope>NUCLEOTIDE SEQUENCE</scope>
</reference>
<accession>A0A9N7V471</accession>
<evidence type="ECO:0000313" key="2">
    <source>
        <dbReference type="Proteomes" id="UP001153269"/>
    </source>
</evidence>
<organism evidence="1 2">
    <name type="scientific">Pleuronectes platessa</name>
    <name type="common">European plaice</name>
    <dbReference type="NCBI Taxonomy" id="8262"/>
    <lineage>
        <taxon>Eukaryota</taxon>
        <taxon>Metazoa</taxon>
        <taxon>Chordata</taxon>
        <taxon>Craniata</taxon>
        <taxon>Vertebrata</taxon>
        <taxon>Euteleostomi</taxon>
        <taxon>Actinopterygii</taxon>
        <taxon>Neopterygii</taxon>
        <taxon>Teleostei</taxon>
        <taxon>Neoteleostei</taxon>
        <taxon>Acanthomorphata</taxon>
        <taxon>Carangaria</taxon>
        <taxon>Pleuronectiformes</taxon>
        <taxon>Pleuronectoidei</taxon>
        <taxon>Pleuronectidae</taxon>
        <taxon>Pleuronectes</taxon>
    </lineage>
</organism>
<comment type="caution">
    <text evidence="1">The sequence shown here is derived from an EMBL/GenBank/DDBJ whole genome shotgun (WGS) entry which is preliminary data.</text>
</comment>
<dbReference type="EMBL" id="CADEAL010003596">
    <property type="protein sequence ID" value="CAB1445264.1"/>
    <property type="molecule type" value="Genomic_DNA"/>
</dbReference>
<sequence>MIYRILRSISHPHFVLSTGNLICAAPIDHNSTKPCHCNPLKPCAMFLSSGMLFLYPGCVSSVNGSAKWLQANIGGFSEFAALHDLLGLNPISPVPNPCRSSLPTQVAQLPLTSGASNDTRPNRPVCLSDLRRAMLWTTWLNSSQKLTAEKRASYPGSRQRGFEEWTIVGSVQKLTYPPMKPASA</sequence>
<evidence type="ECO:0000313" key="1">
    <source>
        <dbReference type="EMBL" id="CAB1445264.1"/>
    </source>
</evidence>
<dbReference type="Proteomes" id="UP001153269">
    <property type="component" value="Unassembled WGS sequence"/>
</dbReference>
<feature type="non-terminal residue" evidence="1">
    <location>
        <position position="1"/>
    </location>
</feature>